<name>A0A0S7Y5P2_UNCSA</name>
<dbReference type="EMBL" id="LIZX01000021">
    <property type="protein sequence ID" value="KPJ69577.1"/>
    <property type="molecule type" value="Genomic_DNA"/>
</dbReference>
<keyword evidence="5 6" id="KW-0804">Transcription</keyword>
<dbReference type="AlphaFoldDB" id="A0A0S7Y5P2"/>
<dbReference type="HAMAP" id="MF_00073">
    <property type="entry name" value="NusB"/>
    <property type="match status" value="1"/>
</dbReference>
<dbReference type="InterPro" id="IPR035926">
    <property type="entry name" value="NusB-like_sf"/>
</dbReference>
<comment type="similarity">
    <text evidence="1 6">Belongs to the NusB family.</text>
</comment>
<accession>A0A0S7Y5P2</accession>
<dbReference type="Proteomes" id="UP000051861">
    <property type="component" value="Unassembled WGS sequence"/>
</dbReference>
<evidence type="ECO:0000256" key="3">
    <source>
        <dbReference type="ARBA" id="ARBA00022884"/>
    </source>
</evidence>
<comment type="function">
    <text evidence="6">Involved in transcription antitermination. Required for transcription of ribosomal RNA (rRNA) genes. Binds specifically to the boxA antiterminator sequence of the ribosomal RNA (rrn) operons.</text>
</comment>
<dbReference type="InterPro" id="IPR006027">
    <property type="entry name" value="NusB_RsmB_TIM44"/>
</dbReference>
<protein>
    <recommendedName>
        <fullName evidence="6">Transcription antitermination protein NusB</fullName>
    </recommendedName>
    <alternativeName>
        <fullName evidence="6">Antitermination factor NusB</fullName>
    </alternativeName>
</protein>
<reference evidence="8 9" key="1">
    <citation type="journal article" date="2015" name="Microbiome">
        <title>Genomic resolution of linkages in carbon, nitrogen, and sulfur cycling among widespread estuary sediment bacteria.</title>
        <authorList>
            <person name="Baker B.J."/>
            <person name="Lazar C.S."/>
            <person name="Teske A.P."/>
            <person name="Dick G.J."/>
        </authorList>
    </citation>
    <scope>NUCLEOTIDE SEQUENCE [LARGE SCALE GENOMIC DNA]</scope>
    <source>
        <strain evidence="8">DG_54_3</strain>
    </source>
</reference>
<dbReference type="InterPro" id="IPR011605">
    <property type="entry name" value="NusB_fam"/>
</dbReference>
<feature type="domain" description="NusB/RsmB/TIM44" evidence="7">
    <location>
        <begin position="6"/>
        <end position="129"/>
    </location>
</feature>
<evidence type="ECO:0000256" key="6">
    <source>
        <dbReference type="HAMAP-Rule" id="MF_00073"/>
    </source>
</evidence>
<evidence type="ECO:0000256" key="5">
    <source>
        <dbReference type="ARBA" id="ARBA00023163"/>
    </source>
</evidence>
<comment type="caution">
    <text evidence="8">The sequence shown here is derived from an EMBL/GenBank/DDBJ whole genome shotgun (WGS) entry which is preliminary data.</text>
</comment>
<organism evidence="8 9">
    <name type="scientific">candidate division WOR-1 bacterium DG_54_3</name>
    <dbReference type="NCBI Taxonomy" id="1703775"/>
    <lineage>
        <taxon>Bacteria</taxon>
        <taxon>Bacillati</taxon>
        <taxon>Saganbacteria</taxon>
    </lineage>
</organism>
<keyword evidence="3 6" id="KW-0694">RNA-binding</keyword>
<proteinExistence type="inferred from homology"/>
<dbReference type="GO" id="GO:0006353">
    <property type="term" value="P:DNA-templated transcription termination"/>
    <property type="evidence" value="ECO:0007669"/>
    <property type="project" value="UniProtKB-UniRule"/>
</dbReference>
<evidence type="ECO:0000313" key="9">
    <source>
        <dbReference type="Proteomes" id="UP000051861"/>
    </source>
</evidence>
<dbReference type="GO" id="GO:0005829">
    <property type="term" value="C:cytosol"/>
    <property type="evidence" value="ECO:0007669"/>
    <property type="project" value="TreeGrafter"/>
</dbReference>
<keyword evidence="2 6" id="KW-0889">Transcription antitermination</keyword>
<keyword evidence="4 6" id="KW-0805">Transcription regulation</keyword>
<dbReference type="PANTHER" id="PTHR11078:SF3">
    <property type="entry name" value="ANTITERMINATION NUSB DOMAIN-CONTAINING PROTEIN"/>
    <property type="match status" value="1"/>
</dbReference>
<evidence type="ECO:0000256" key="2">
    <source>
        <dbReference type="ARBA" id="ARBA00022814"/>
    </source>
</evidence>
<evidence type="ECO:0000256" key="4">
    <source>
        <dbReference type="ARBA" id="ARBA00023015"/>
    </source>
</evidence>
<dbReference type="Gene3D" id="1.10.940.10">
    <property type="entry name" value="NusB-like"/>
    <property type="match status" value="1"/>
</dbReference>
<dbReference type="PATRIC" id="fig|1703775.3.peg.629"/>
<dbReference type="GO" id="GO:0031564">
    <property type="term" value="P:transcription antitermination"/>
    <property type="evidence" value="ECO:0007669"/>
    <property type="project" value="UniProtKB-KW"/>
</dbReference>
<gene>
    <name evidence="6" type="primary">nusB</name>
    <name evidence="8" type="ORF">AMJ44_03415</name>
</gene>
<dbReference type="PANTHER" id="PTHR11078">
    <property type="entry name" value="N UTILIZATION SUBSTANCE PROTEIN B-RELATED"/>
    <property type="match status" value="1"/>
</dbReference>
<evidence type="ECO:0000259" key="7">
    <source>
        <dbReference type="Pfam" id="PF01029"/>
    </source>
</evidence>
<dbReference type="SUPFAM" id="SSF48013">
    <property type="entry name" value="NusB-like"/>
    <property type="match status" value="1"/>
</dbReference>
<dbReference type="GO" id="GO:0003723">
    <property type="term" value="F:RNA binding"/>
    <property type="evidence" value="ECO:0007669"/>
    <property type="project" value="UniProtKB-UniRule"/>
</dbReference>
<dbReference type="NCBIfam" id="TIGR01951">
    <property type="entry name" value="nusB"/>
    <property type="match status" value="1"/>
</dbReference>
<evidence type="ECO:0000313" key="8">
    <source>
        <dbReference type="EMBL" id="KPJ69577.1"/>
    </source>
</evidence>
<dbReference type="Pfam" id="PF01029">
    <property type="entry name" value="NusB"/>
    <property type="match status" value="1"/>
</dbReference>
<evidence type="ECO:0000256" key="1">
    <source>
        <dbReference type="ARBA" id="ARBA00005952"/>
    </source>
</evidence>
<sequence>MGKRSTSRRLAMQAIYQADLAGIEIEAALRNISESEKFIPETLDFASFLAKATWDARGGIDKIIEQLAIDWPLDRMGKVDRSILRLAIQELKIGETPASVIINEAIELAKKYSGEEAAKFINGILGAYVRR</sequence>